<dbReference type="eggNOG" id="ENOG502ZSDC">
    <property type="taxonomic scope" value="Bacteria"/>
</dbReference>
<protein>
    <submittedName>
        <fullName evidence="1">Uncharacterized protein</fullName>
    </submittedName>
</protein>
<keyword evidence="2" id="KW-1185">Reference proteome</keyword>
<evidence type="ECO:0000313" key="1">
    <source>
        <dbReference type="EMBL" id="ABS68913.1"/>
    </source>
</evidence>
<proteinExistence type="predicted"/>
<accession>A7ILM0</accession>
<dbReference type="STRING" id="78245.Xaut_3686"/>
<dbReference type="KEGG" id="xau:Xaut_3686"/>
<name>A7ILM0_XANP2</name>
<dbReference type="AlphaFoldDB" id="A7ILM0"/>
<dbReference type="Proteomes" id="UP000002417">
    <property type="component" value="Chromosome"/>
</dbReference>
<dbReference type="HOGENOM" id="CLU_2207166_0_0_5"/>
<organism evidence="1 2">
    <name type="scientific">Xanthobacter autotrophicus (strain ATCC BAA-1158 / Py2)</name>
    <dbReference type="NCBI Taxonomy" id="78245"/>
    <lineage>
        <taxon>Bacteria</taxon>
        <taxon>Pseudomonadati</taxon>
        <taxon>Pseudomonadota</taxon>
        <taxon>Alphaproteobacteria</taxon>
        <taxon>Hyphomicrobiales</taxon>
        <taxon>Xanthobacteraceae</taxon>
        <taxon>Xanthobacter</taxon>
    </lineage>
</organism>
<sequence length="123" mass="13944">MKTFKIRAAQGELYIRRVGDLPKNRGIPSGYTELSREDGKLIVGHSGTGHYHVLDGPACSVAVMDRPPEGMRILRAVVESDTPLVHLRDHDTHEPIMFGPGEYEIRVTREYDPYEKLARQQMD</sequence>
<reference evidence="1 2" key="1">
    <citation type="submission" date="2007-07" db="EMBL/GenBank/DDBJ databases">
        <title>Complete sequence of chromosome of Xanthobacter autotrophicus Py2.</title>
        <authorList>
            <consortium name="US DOE Joint Genome Institute"/>
            <person name="Copeland A."/>
            <person name="Lucas S."/>
            <person name="Lapidus A."/>
            <person name="Barry K."/>
            <person name="Glavina del Rio T."/>
            <person name="Hammon N."/>
            <person name="Israni S."/>
            <person name="Dalin E."/>
            <person name="Tice H."/>
            <person name="Pitluck S."/>
            <person name="Sims D."/>
            <person name="Brettin T."/>
            <person name="Bruce D."/>
            <person name="Detter J.C."/>
            <person name="Han C."/>
            <person name="Tapia R."/>
            <person name="Brainard J."/>
            <person name="Schmutz J."/>
            <person name="Larimer F."/>
            <person name="Land M."/>
            <person name="Hauser L."/>
            <person name="Kyrpides N."/>
            <person name="Kim E."/>
            <person name="Ensigns S.A."/>
            <person name="Richardson P."/>
        </authorList>
    </citation>
    <scope>NUCLEOTIDE SEQUENCE [LARGE SCALE GENOMIC DNA]</scope>
    <source>
        <strain evidence="2">ATCC BAA-1158 / Py2</strain>
    </source>
</reference>
<dbReference type="EMBL" id="CP000781">
    <property type="protein sequence ID" value="ABS68913.1"/>
    <property type="molecule type" value="Genomic_DNA"/>
</dbReference>
<evidence type="ECO:0000313" key="2">
    <source>
        <dbReference type="Proteomes" id="UP000002417"/>
    </source>
</evidence>
<gene>
    <name evidence="1" type="ordered locus">Xaut_3686</name>
</gene>
<dbReference type="OrthoDB" id="4731087at2"/>